<dbReference type="Pfam" id="PF13439">
    <property type="entry name" value="Glyco_transf_4"/>
    <property type="match status" value="1"/>
</dbReference>
<dbReference type="PANTHER" id="PTHR12526:SF510">
    <property type="entry name" value="D-INOSITOL 3-PHOSPHATE GLYCOSYLTRANSFERASE"/>
    <property type="match status" value="1"/>
</dbReference>
<dbReference type="SUPFAM" id="SSF53756">
    <property type="entry name" value="UDP-Glycosyltransferase/glycogen phosphorylase"/>
    <property type="match status" value="1"/>
</dbReference>
<dbReference type="OrthoDB" id="132546at2157"/>
<dbReference type="Proteomes" id="UP000595001">
    <property type="component" value="Chromosome"/>
</dbReference>
<dbReference type="Gene3D" id="3.40.50.2000">
    <property type="entry name" value="Glycogen Phosphorylase B"/>
    <property type="match status" value="2"/>
</dbReference>
<keyword evidence="6" id="KW-1185">Reference proteome</keyword>
<dbReference type="RefSeq" id="WP_198061996.1">
    <property type="nucleotide sequence ID" value="NZ_CP065856.1"/>
</dbReference>
<dbReference type="GO" id="GO:0016757">
    <property type="term" value="F:glycosyltransferase activity"/>
    <property type="evidence" value="ECO:0007669"/>
    <property type="project" value="UniProtKB-KW"/>
</dbReference>
<dbReference type="InterPro" id="IPR028098">
    <property type="entry name" value="Glyco_trans_4-like_N"/>
</dbReference>
<name>A0A7T3FZN6_9EURY</name>
<keyword evidence="2 5" id="KW-0808">Transferase</keyword>
<feature type="domain" description="Glycosyltransferase subfamily 4-like N-terminal" evidence="4">
    <location>
        <begin position="25"/>
        <end position="182"/>
    </location>
</feature>
<accession>A0A7T3FZN6</accession>
<dbReference type="KEGG" id="hlt:I7X12_00790"/>
<dbReference type="GeneID" id="60586985"/>
<feature type="domain" description="Glycosyl transferase family 1" evidence="3">
    <location>
        <begin position="191"/>
        <end position="343"/>
    </location>
</feature>
<dbReference type="Pfam" id="PF00534">
    <property type="entry name" value="Glycos_transf_1"/>
    <property type="match status" value="1"/>
</dbReference>
<dbReference type="AlphaFoldDB" id="A0A7T3FZN6"/>
<dbReference type="CDD" id="cd03801">
    <property type="entry name" value="GT4_PimA-like"/>
    <property type="match status" value="1"/>
</dbReference>
<evidence type="ECO:0000259" key="4">
    <source>
        <dbReference type="Pfam" id="PF13439"/>
    </source>
</evidence>
<organism evidence="5 6">
    <name type="scientific">Halosimplex litoreum</name>
    <dbReference type="NCBI Taxonomy" id="1198301"/>
    <lineage>
        <taxon>Archaea</taxon>
        <taxon>Methanobacteriati</taxon>
        <taxon>Methanobacteriota</taxon>
        <taxon>Stenosarchaea group</taxon>
        <taxon>Halobacteria</taxon>
        <taxon>Halobacteriales</taxon>
        <taxon>Haloarculaceae</taxon>
        <taxon>Halosimplex</taxon>
    </lineage>
</organism>
<dbReference type="InterPro" id="IPR001296">
    <property type="entry name" value="Glyco_trans_1"/>
</dbReference>
<dbReference type="PANTHER" id="PTHR12526">
    <property type="entry name" value="GLYCOSYLTRANSFERASE"/>
    <property type="match status" value="1"/>
</dbReference>
<evidence type="ECO:0000256" key="2">
    <source>
        <dbReference type="ARBA" id="ARBA00022679"/>
    </source>
</evidence>
<evidence type="ECO:0000313" key="6">
    <source>
        <dbReference type="Proteomes" id="UP000595001"/>
    </source>
</evidence>
<evidence type="ECO:0000256" key="1">
    <source>
        <dbReference type="ARBA" id="ARBA00022676"/>
    </source>
</evidence>
<reference evidence="5 6" key="1">
    <citation type="submission" date="2020-12" db="EMBL/GenBank/DDBJ databases">
        <title>Halosimplex halophilum sp. nov. and Halosimplex salinum sp. nov., two new members of the genus Halosimplex.</title>
        <authorList>
            <person name="Cui H.L."/>
        </authorList>
    </citation>
    <scope>NUCLEOTIDE SEQUENCE [LARGE SCALE GENOMIC DNA]</scope>
    <source>
        <strain evidence="5 6">YGH94</strain>
    </source>
</reference>
<protein>
    <submittedName>
        <fullName evidence="5">Glycosyltransferase family 4 protein</fullName>
    </submittedName>
</protein>
<evidence type="ECO:0000259" key="3">
    <source>
        <dbReference type="Pfam" id="PF00534"/>
    </source>
</evidence>
<sequence>MSTRLCFVSLSAYGYFVDDPEIAGGGAQRQFYLLSRELAERYDVHMIVGDYGQPSRVVHDGVTLHRAYTPETVANPIEQAGQLRRLAAAMRAADADIYVSRGNPRLASVVRALARLLGGKWVYHVASDGHIETPERYVSGPFGRLYRAALTHADAIIAQTNRQQRVVAEEYGTTSIVVPNGYPAAEEVMAQSKREFVLWVGRLEPDEKRPHLFVDLASACPEIQFTMIGPWEAPDAYRQRLTARIEDTPNLKYVGTVPPGEIHDYYDRALAYVNTAAVEGFPNTFLEAWRAETAVASLDVDPSRFIDIDVEWTGFADGSMEKLAEQVRRIVVDEDFRAAVTEQCRAAFETEYTVETLVSNYAAVLDGLD</sequence>
<gene>
    <name evidence="5" type="ORF">I7X12_00790</name>
</gene>
<keyword evidence="1" id="KW-0328">Glycosyltransferase</keyword>
<evidence type="ECO:0000313" key="5">
    <source>
        <dbReference type="EMBL" id="QPV63203.1"/>
    </source>
</evidence>
<proteinExistence type="predicted"/>
<dbReference type="EMBL" id="CP065856">
    <property type="protein sequence ID" value="QPV63203.1"/>
    <property type="molecule type" value="Genomic_DNA"/>
</dbReference>